<keyword evidence="6 9" id="KW-0238">DNA-binding</keyword>
<reference evidence="12 13" key="1">
    <citation type="submission" date="2011-09" db="EMBL/GenBank/DDBJ databases">
        <authorList>
            <person name="Carlier A."/>
        </authorList>
    </citation>
    <scope>NUCLEOTIDE SEQUENCE [LARGE SCALE GENOMIC DNA]</scope>
    <source>
        <strain evidence="12 13">UZHbot1</strain>
    </source>
</reference>
<keyword evidence="13" id="KW-1185">Reference proteome</keyword>
<dbReference type="InterPro" id="IPR011010">
    <property type="entry name" value="DNA_brk_join_enz"/>
</dbReference>
<evidence type="ECO:0000313" key="12">
    <source>
        <dbReference type="EMBL" id="CCD35950.1"/>
    </source>
</evidence>
<dbReference type="GO" id="GO:0009037">
    <property type="term" value="F:tyrosine-based site-specific recombinase activity"/>
    <property type="evidence" value="ECO:0007669"/>
    <property type="project" value="UniProtKB-UniRule"/>
</dbReference>
<keyword evidence="5 9" id="KW-0229">DNA integration</keyword>
<dbReference type="HAMAP" id="MF_01808">
    <property type="entry name" value="Recomb_XerC_XerD"/>
    <property type="match status" value="1"/>
</dbReference>
<dbReference type="HOGENOM" id="CLU_027562_9_0_4"/>
<dbReference type="InterPro" id="IPR013762">
    <property type="entry name" value="Integrase-like_cat_sf"/>
</dbReference>
<dbReference type="PANTHER" id="PTHR30349">
    <property type="entry name" value="PHAGE INTEGRASE-RELATED"/>
    <property type="match status" value="1"/>
</dbReference>
<dbReference type="Proteomes" id="UP000003511">
    <property type="component" value="Unassembled WGS sequence"/>
</dbReference>
<dbReference type="InterPro" id="IPR044068">
    <property type="entry name" value="CB"/>
</dbReference>
<dbReference type="InterPro" id="IPR004107">
    <property type="entry name" value="Integrase_SAM-like_N"/>
</dbReference>
<dbReference type="GO" id="GO:0007059">
    <property type="term" value="P:chromosome segregation"/>
    <property type="evidence" value="ECO:0007669"/>
    <property type="project" value="UniProtKB-UniRule"/>
</dbReference>
<sequence>MNAADAPKEVPLADDPKLVPLDGAIADYLAMLEHQRHLSEHTLCGYTHELSELRALAKDRPLESLTATDIRGAVVRAHAGGLSSRSIAHRLSAWRVFYRWLAERVEMPANPVATVRAPKREKTLPKALSVDDAMALMDAPQSGTPEALCDRAMLELFYSSGLRLRELVGLDFQHVDTKEHKSAGWLNLAHEEVTVLGKGNRRRSVPVGRKAIEALRAWLDVRGDFVRLDPFPLFLSVRGNRMSPGVVRERVKRLALQAGIPSNVHPHVLRHSFATHVLQSSGDLRAVQELLGHASITATQVYTSLDFQHLARVYDSAHPRAKKRD</sequence>
<proteinExistence type="inferred from homology"/>
<dbReference type="Pfam" id="PF00589">
    <property type="entry name" value="Phage_integrase"/>
    <property type="match status" value="1"/>
</dbReference>
<feature type="active site" description="O-(3'-phospho-DNA)-tyrosine intermediate" evidence="9">
    <location>
        <position position="302"/>
    </location>
</feature>
<feature type="active site" evidence="9">
    <location>
        <position position="267"/>
    </location>
</feature>
<dbReference type="InterPro" id="IPR002104">
    <property type="entry name" value="Integrase_catalytic"/>
</dbReference>
<dbReference type="Gene3D" id="1.10.443.10">
    <property type="entry name" value="Intergrase catalytic core"/>
    <property type="match status" value="1"/>
</dbReference>
<dbReference type="GO" id="GO:0005737">
    <property type="term" value="C:cytoplasm"/>
    <property type="evidence" value="ECO:0007669"/>
    <property type="project" value="UniProtKB-SubCell"/>
</dbReference>
<evidence type="ECO:0000256" key="1">
    <source>
        <dbReference type="ARBA" id="ARBA00004496"/>
    </source>
</evidence>
<accession>G4M473</accession>
<evidence type="ECO:0000256" key="3">
    <source>
        <dbReference type="ARBA" id="ARBA00022618"/>
    </source>
</evidence>
<evidence type="ECO:0000313" key="13">
    <source>
        <dbReference type="Proteomes" id="UP000003511"/>
    </source>
</evidence>
<keyword evidence="8 9" id="KW-0131">Cell cycle</keyword>
<evidence type="ECO:0000256" key="2">
    <source>
        <dbReference type="ARBA" id="ARBA00022490"/>
    </source>
</evidence>
<evidence type="ECO:0000256" key="6">
    <source>
        <dbReference type="ARBA" id="ARBA00023125"/>
    </source>
</evidence>
<dbReference type="GO" id="GO:0051301">
    <property type="term" value="P:cell division"/>
    <property type="evidence" value="ECO:0007669"/>
    <property type="project" value="UniProtKB-KW"/>
</dbReference>
<dbReference type="EMBL" id="CAFE01000026">
    <property type="protein sequence ID" value="CCD35950.1"/>
    <property type="molecule type" value="Genomic_DNA"/>
</dbReference>
<dbReference type="InterPro" id="IPR050090">
    <property type="entry name" value="Tyrosine_recombinase_XerCD"/>
</dbReference>
<protein>
    <recommendedName>
        <fullName evidence="9">Tyrosine recombinase XerC</fullName>
    </recommendedName>
</protein>
<dbReference type="PROSITE" id="PS51898">
    <property type="entry name" value="TYR_RECOMBINASE"/>
    <property type="match status" value="1"/>
</dbReference>
<evidence type="ECO:0000256" key="7">
    <source>
        <dbReference type="ARBA" id="ARBA00023172"/>
    </source>
</evidence>
<feature type="domain" description="Core-binding (CB)" evidence="11">
    <location>
        <begin position="19"/>
        <end position="102"/>
    </location>
</feature>
<keyword evidence="3 9" id="KW-0132">Cell division</keyword>
<name>G4M473_9BURK</name>
<dbReference type="CDD" id="cd00798">
    <property type="entry name" value="INT_XerDC_C"/>
    <property type="match status" value="1"/>
</dbReference>
<feature type="domain" description="Tyr recombinase" evidence="10">
    <location>
        <begin position="123"/>
        <end position="315"/>
    </location>
</feature>
<reference evidence="12 13" key="2">
    <citation type="submission" date="2011-10" db="EMBL/GenBank/DDBJ databases">
        <title>Draft genome sequence of Candidatus Burkholderia kirkii.</title>
        <authorList>
            <person name="Carlier A.L."/>
            <person name="Eberl L."/>
        </authorList>
    </citation>
    <scope>NUCLEOTIDE SEQUENCE [LARGE SCALE GENOMIC DNA]</scope>
    <source>
        <strain evidence="12 13">UZHbot1</strain>
    </source>
</reference>
<dbReference type="STRING" id="1055526.BKIR_c12_2334"/>
<feature type="active site" evidence="9">
    <location>
        <position position="163"/>
    </location>
</feature>
<feature type="active site" evidence="9">
    <location>
        <position position="270"/>
    </location>
</feature>
<dbReference type="InterPro" id="IPR023009">
    <property type="entry name" value="Tyrosine_recombinase_XerC/XerD"/>
</dbReference>
<feature type="active site" evidence="9">
    <location>
        <position position="198"/>
    </location>
</feature>
<evidence type="ECO:0000259" key="11">
    <source>
        <dbReference type="PROSITE" id="PS51900"/>
    </source>
</evidence>
<evidence type="ECO:0000256" key="9">
    <source>
        <dbReference type="HAMAP-Rule" id="MF_01808"/>
    </source>
</evidence>
<keyword evidence="2 9" id="KW-0963">Cytoplasm</keyword>
<dbReference type="AlphaFoldDB" id="G4M473"/>
<dbReference type="PANTHER" id="PTHR30349:SF81">
    <property type="entry name" value="TYROSINE RECOMBINASE XERC"/>
    <property type="match status" value="1"/>
</dbReference>
<dbReference type="PROSITE" id="PS51900">
    <property type="entry name" value="CB"/>
    <property type="match status" value="1"/>
</dbReference>
<dbReference type="GO" id="GO:0003677">
    <property type="term" value="F:DNA binding"/>
    <property type="evidence" value="ECO:0007669"/>
    <property type="project" value="UniProtKB-UniRule"/>
</dbReference>
<comment type="subcellular location">
    <subcellularLocation>
        <location evidence="1 9">Cytoplasm</location>
    </subcellularLocation>
</comment>
<keyword evidence="7 9" id="KW-0233">DNA recombination</keyword>
<dbReference type="Gene3D" id="1.10.150.130">
    <property type="match status" value="1"/>
</dbReference>
<evidence type="ECO:0000256" key="4">
    <source>
        <dbReference type="ARBA" id="ARBA00022829"/>
    </source>
</evidence>
<feature type="active site" evidence="9">
    <location>
        <position position="293"/>
    </location>
</feature>
<comment type="subunit">
    <text evidence="9">Forms a cyclic heterotetrameric complex composed of two molecules of XerC and two molecules of XerD.</text>
</comment>
<dbReference type="Pfam" id="PF02899">
    <property type="entry name" value="Phage_int_SAM_1"/>
    <property type="match status" value="1"/>
</dbReference>
<comment type="similarity">
    <text evidence="9">Belongs to the 'phage' integrase family. XerC subfamily.</text>
</comment>
<keyword evidence="4 9" id="KW-0159">Chromosome partition</keyword>
<evidence type="ECO:0000256" key="8">
    <source>
        <dbReference type="ARBA" id="ARBA00023306"/>
    </source>
</evidence>
<comment type="function">
    <text evidence="9">Site-specific tyrosine recombinase, which acts by catalyzing the cutting and rejoining of the recombining DNA molecules. The XerC-XerD complex is essential to convert dimers of the bacterial chromosome into monomers to permit their segregation at cell division. It also contributes to the segregational stability of plasmids.</text>
</comment>
<dbReference type="GO" id="GO:0006313">
    <property type="term" value="P:DNA transposition"/>
    <property type="evidence" value="ECO:0007669"/>
    <property type="project" value="UniProtKB-UniRule"/>
</dbReference>
<gene>
    <name evidence="9" type="primary">xerC</name>
    <name evidence="12" type="ORF">BKIR_c12_2334</name>
</gene>
<evidence type="ECO:0000259" key="10">
    <source>
        <dbReference type="PROSITE" id="PS51898"/>
    </source>
</evidence>
<dbReference type="SUPFAM" id="SSF56349">
    <property type="entry name" value="DNA breaking-rejoining enzymes"/>
    <property type="match status" value="1"/>
</dbReference>
<evidence type="ECO:0000256" key="5">
    <source>
        <dbReference type="ARBA" id="ARBA00022908"/>
    </source>
</evidence>
<organism evidence="12 13">
    <name type="scientific">Candidatus Paraburkholderia kirkii UZHbot1</name>
    <dbReference type="NCBI Taxonomy" id="1055526"/>
    <lineage>
        <taxon>Bacteria</taxon>
        <taxon>Pseudomonadati</taxon>
        <taxon>Pseudomonadota</taxon>
        <taxon>Betaproteobacteria</taxon>
        <taxon>Burkholderiales</taxon>
        <taxon>Burkholderiaceae</taxon>
        <taxon>Paraburkholderia</taxon>
    </lineage>
</organism>
<comment type="caution">
    <text evidence="12">The sequence shown here is derived from an EMBL/GenBank/DDBJ whole genome shotgun (WGS) entry which is preliminary data.</text>
</comment>
<dbReference type="InterPro" id="IPR010998">
    <property type="entry name" value="Integrase_recombinase_N"/>
</dbReference>